<dbReference type="GO" id="GO:0006779">
    <property type="term" value="P:porphyrin-containing compound biosynthetic process"/>
    <property type="evidence" value="ECO:0007669"/>
    <property type="project" value="TreeGrafter"/>
</dbReference>
<dbReference type="Gene3D" id="3.80.30.20">
    <property type="entry name" value="tm_1862 like domain"/>
    <property type="match status" value="1"/>
</dbReference>
<sequence length="500" mass="55621">MDLILTDRSFHYELEKLCRLFYPEEPIKVSEDGSLPQQPDALLVFAGVEEQNAQTLLTAWVRSGGQKHRAQAVYVPEKYGDTGPERQLAELLYGLLVQQTGFTPRWGILTGVRPVKLLRSLAEQYGAEKARQVFSQAYHVSAAKTRLAQLTMENERQLLQRERPEGFSLYIGIPFCPSRCAYCSFVSMTVEKTIGMIPEYVACLCREIEAAGKTARDCGLTLQSVYMGGGTPTTLTPEQMDRVLGTVQTSFDLSACLEFTVEAGRPDTVTREKMDGLRRRGVTRVSINPQTMQERVLEAIGRRHTVQQVLDAFQIARDAGFADMNMDLIAGLPLDTPETFADTVNRVCALEPESITVHTLALKRSSAIFQEGRQRASGATAAQMLDYAGPKLLNSGYQPYYLYRQTRILGGLENVGFAKPGYESFYNAAIMDESQTILACGAGAGSKVCDPSGSGKLERVYNFKYPYEYISRHGEVLARKEKVKQIYEQYTAHGVCPLSK</sequence>
<dbReference type="PANTHER" id="PTHR13932:SF1">
    <property type="entry name" value="OXYGEN-INDEPENDENT COPROPORPHYRINOGEN-III OXIDASE-LIKE PROTEIN HEMZ"/>
    <property type="match status" value="1"/>
</dbReference>
<organism evidence="2 3">
    <name type="scientific">Caproicibacterium argilliputei</name>
    <dbReference type="NCBI Taxonomy" id="3030016"/>
    <lineage>
        <taxon>Bacteria</taxon>
        <taxon>Bacillati</taxon>
        <taxon>Bacillota</taxon>
        <taxon>Clostridia</taxon>
        <taxon>Eubacteriales</taxon>
        <taxon>Oscillospiraceae</taxon>
        <taxon>Caproicibacterium</taxon>
    </lineage>
</organism>
<dbReference type="InterPro" id="IPR023404">
    <property type="entry name" value="rSAM_horseshoe"/>
</dbReference>
<dbReference type="InterPro" id="IPR034505">
    <property type="entry name" value="Coproporphyrinogen-III_oxidase"/>
</dbReference>
<reference evidence="3" key="3">
    <citation type="submission" date="2024-06" db="EMBL/GenBank/DDBJ databases">
        <authorList>
            <person name="Zeng C."/>
        </authorList>
    </citation>
    <scope>NUCLEOTIDE SEQUENCE [LARGE SCALE GENOMIC DNA]</scope>
    <source>
        <strain evidence="3">ZCY20-5</strain>
    </source>
</reference>
<dbReference type="SFLD" id="SFLDG01065">
    <property type="entry name" value="anaerobic_coproporphyrinogen-I"/>
    <property type="match status" value="1"/>
</dbReference>
<dbReference type="InterPro" id="IPR058240">
    <property type="entry name" value="rSAM_sf"/>
</dbReference>
<keyword evidence="2" id="KW-0560">Oxidoreductase</keyword>
<dbReference type="SUPFAM" id="SSF102114">
    <property type="entry name" value="Radical SAM enzymes"/>
    <property type="match status" value="1"/>
</dbReference>
<evidence type="ECO:0000259" key="1">
    <source>
        <dbReference type="PROSITE" id="PS51918"/>
    </source>
</evidence>
<dbReference type="GO" id="GO:0051989">
    <property type="term" value="F:coproporphyrinogen dehydrogenase activity"/>
    <property type="evidence" value="ECO:0007669"/>
    <property type="project" value="UniProtKB-EC"/>
</dbReference>
<protein>
    <submittedName>
        <fullName evidence="2">Coproporphyrinogen dehydrogenase HemZ</fullName>
        <ecNumber evidence="2">1.3.98.3</ecNumber>
    </submittedName>
</protein>
<dbReference type="GO" id="GO:0051539">
    <property type="term" value="F:4 iron, 4 sulfur cluster binding"/>
    <property type="evidence" value="ECO:0007669"/>
    <property type="project" value="TreeGrafter"/>
</dbReference>
<dbReference type="InterPro" id="IPR023995">
    <property type="entry name" value="HemZ"/>
</dbReference>
<dbReference type="PROSITE" id="PS51918">
    <property type="entry name" value="RADICAL_SAM"/>
    <property type="match status" value="1"/>
</dbReference>
<accession>A0AA97H0G3</accession>
<dbReference type="CDD" id="cd01335">
    <property type="entry name" value="Radical_SAM"/>
    <property type="match status" value="1"/>
</dbReference>
<dbReference type="EMBL" id="CP135996">
    <property type="protein sequence ID" value="WOC31408.1"/>
    <property type="molecule type" value="Genomic_DNA"/>
</dbReference>
<dbReference type="PANTHER" id="PTHR13932">
    <property type="entry name" value="COPROPORPHYRINIGEN III OXIDASE"/>
    <property type="match status" value="1"/>
</dbReference>
<proteinExistence type="predicted"/>
<dbReference type="Proteomes" id="UP001300604">
    <property type="component" value="Chromosome"/>
</dbReference>
<dbReference type="SFLD" id="SFLDS00029">
    <property type="entry name" value="Radical_SAM"/>
    <property type="match status" value="1"/>
</dbReference>
<dbReference type="InterPro" id="IPR007197">
    <property type="entry name" value="rSAM"/>
</dbReference>
<dbReference type="NCBIfam" id="TIGR03994">
    <property type="entry name" value="rSAM_HemZ"/>
    <property type="match status" value="1"/>
</dbReference>
<gene>
    <name evidence="2" type="primary">hemZ</name>
    <name evidence="2" type="ORF">PXC00_09270</name>
</gene>
<keyword evidence="3" id="KW-1185">Reference proteome</keyword>
<reference evidence="3" key="2">
    <citation type="submission" date="2024-06" db="EMBL/GenBank/DDBJ databases">
        <title>Caproicibacterium argilliputei sp. nov, a novel caproic acid producing anaerobic bacterium isolated from pit mud.</title>
        <authorList>
            <person name="Zeng C."/>
        </authorList>
    </citation>
    <scope>NUCLEOTIDE SEQUENCE [LARGE SCALE GENOMIC DNA]</scope>
    <source>
        <strain evidence="3">ZCY20-5</strain>
    </source>
</reference>
<evidence type="ECO:0000313" key="2">
    <source>
        <dbReference type="EMBL" id="WOC31408.1"/>
    </source>
</evidence>
<feature type="domain" description="Radical SAM core" evidence="1">
    <location>
        <begin position="161"/>
        <end position="391"/>
    </location>
</feature>
<dbReference type="AlphaFoldDB" id="A0AA97H0G3"/>
<evidence type="ECO:0000313" key="3">
    <source>
        <dbReference type="Proteomes" id="UP001300604"/>
    </source>
</evidence>
<dbReference type="RefSeq" id="WP_275845228.1">
    <property type="nucleotide sequence ID" value="NZ_CP135996.1"/>
</dbReference>
<dbReference type="KEGG" id="carl:PXC00_09270"/>
<dbReference type="Pfam" id="PF04055">
    <property type="entry name" value="Radical_SAM"/>
    <property type="match status" value="1"/>
</dbReference>
<dbReference type="InterPro" id="IPR006638">
    <property type="entry name" value="Elp3/MiaA/NifB-like_rSAM"/>
</dbReference>
<dbReference type="EC" id="1.3.98.3" evidence="2"/>
<dbReference type="SFLD" id="SFLDG01082">
    <property type="entry name" value="B12-binding_domain_containing"/>
    <property type="match status" value="1"/>
</dbReference>
<dbReference type="SFLD" id="SFLDF00310">
    <property type="entry name" value="oxygen-independent_coproporphy"/>
    <property type="match status" value="1"/>
</dbReference>
<dbReference type="SMART" id="SM00729">
    <property type="entry name" value="Elp3"/>
    <property type="match status" value="1"/>
</dbReference>
<dbReference type="GO" id="GO:0005737">
    <property type="term" value="C:cytoplasm"/>
    <property type="evidence" value="ECO:0007669"/>
    <property type="project" value="TreeGrafter"/>
</dbReference>
<name>A0AA97H0G3_9FIRM</name>
<reference evidence="2 3" key="1">
    <citation type="submission" date="2024-06" db="EMBL/GenBank/DDBJ databases">
        <title>Caproicibacterium argilliputei sp. nov, a novel caproic acid producing anaerobic bacterium isolated from pit mud.</title>
        <authorList>
            <person name="Xia S."/>
        </authorList>
    </citation>
    <scope>NUCLEOTIDE SEQUENCE [LARGE SCALE GENOMIC DNA]</scope>
    <source>
        <strain evidence="2 3">ZCY20-5</strain>
    </source>
</reference>